<evidence type="ECO:0000313" key="1">
    <source>
        <dbReference type="EMBL" id="EFH53746.1"/>
    </source>
</evidence>
<reference evidence="2" key="1">
    <citation type="journal article" date="2011" name="Nat. Genet.">
        <title>The Arabidopsis lyrata genome sequence and the basis of rapid genome size change.</title>
        <authorList>
            <person name="Hu T.T."/>
            <person name="Pattyn P."/>
            <person name="Bakker E.G."/>
            <person name="Cao J."/>
            <person name="Cheng J.-F."/>
            <person name="Clark R.M."/>
            <person name="Fahlgren N."/>
            <person name="Fawcett J.A."/>
            <person name="Grimwood J."/>
            <person name="Gundlach H."/>
            <person name="Haberer G."/>
            <person name="Hollister J.D."/>
            <person name="Ossowski S."/>
            <person name="Ottilar R.P."/>
            <person name="Salamov A.A."/>
            <person name="Schneeberger K."/>
            <person name="Spannagl M."/>
            <person name="Wang X."/>
            <person name="Yang L."/>
            <person name="Nasrallah M.E."/>
            <person name="Bergelson J."/>
            <person name="Carrington J.C."/>
            <person name="Gaut B.S."/>
            <person name="Schmutz J."/>
            <person name="Mayer K.F.X."/>
            <person name="Van de Peer Y."/>
            <person name="Grigoriev I.V."/>
            <person name="Nordborg M."/>
            <person name="Weigel D."/>
            <person name="Guo Y.-L."/>
        </authorList>
    </citation>
    <scope>NUCLEOTIDE SEQUENCE [LARGE SCALE GENOMIC DNA]</scope>
    <source>
        <strain evidence="2">cv. MN47</strain>
    </source>
</reference>
<accession>D7LN06</accession>
<dbReference type="AlphaFoldDB" id="D7LN06"/>
<dbReference type="Proteomes" id="UP000008694">
    <property type="component" value="Unassembled WGS sequence"/>
</dbReference>
<name>D7LN06_ARALL</name>
<dbReference type="EMBL" id="GL348717">
    <property type="protein sequence ID" value="EFH53746.1"/>
    <property type="molecule type" value="Genomic_DNA"/>
</dbReference>
<organism evidence="2">
    <name type="scientific">Arabidopsis lyrata subsp. lyrata</name>
    <name type="common">Lyre-leaved rock-cress</name>
    <dbReference type="NCBI Taxonomy" id="81972"/>
    <lineage>
        <taxon>Eukaryota</taxon>
        <taxon>Viridiplantae</taxon>
        <taxon>Streptophyta</taxon>
        <taxon>Embryophyta</taxon>
        <taxon>Tracheophyta</taxon>
        <taxon>Spermatophyta</taxon>
        <taxon>Magnoliopsida</taxon>
        <taxon>eudicotyledons</taxon>
        <taxon>Gunneridae</taxon>
        <taxon>Pentapetalae</taxon>
        <taxon>rosids</taxon>
        <taxon>malvids</taxon>
        <taxon>Brassicales</taxon>
        <taxon>Brassicaceae</taxon>
        <taxon>Camelineae</taxon>
        <taxon>Arabidopsis</taxon>
    </lineage>
</organism>
<keyword evidence="2" id="KW-1185">Reference proteome</keyword>
<proteinExistence type="predicted"/>
<evidence type="ECO:0000313" key="2">
    <source>
        <dbReference type="Proteomes" id="UP000008694"/>
    </source>
</evidence>
<protein>
    <submittedName>
        <fullName evidence="1">Predicted protein</fullName>
    </submittedName>
</protein>
<dbReference type="Gramene" id="Al_scaffold_0005_1429">
    <property type="protein sequence ID" value="Al_scaffold_0005_1429"/>
    <property type="gene ID" value="Al_scaffold_0005_1429"/>
</dbReference>
<gene>
    <name evidence="1" type="ORF">ARALYDRAFT_665394</name>
</gene>
<dbReference type="HOGENOM" id="CLU_2641486_0_0_1"/>
<sequence length="77" mass="8428">MIDYYIPPLPPVNHCTTTLTLSELGLARANFVNSNEASEQALCAVAVTESSPSALPAPRDRWFDRSLLPSDLSYGFK</sequence>